<dbReference type="PROSITE" id="PS50086">
    <property type="entry name" value="TBC_RABGAP"/>
    <property type="match status" value="1"/>
</dbReference>
<reference evidence="3 4" key="1">
    <citation type="journal article" date="2023" name="Mol. Phylogenet. Evol.">
        <title>Genome-scale phylogeny and comparative genomics of the fungal order Sordariales.</title>
        <authorList>
            <person name="Hensen N."/>
            <person name="Bonometti L."/>
            <person name="Westerberg I."/>
            <person name="Brannstrom I.O."/>
            <person name="Guillou S."/>
            <person name="Cros-Aarteil S."/>
            <person name="Calhoun S."/>
            <person name="Haridas S."/>
            <person name="Kuo A."/>
            <person name="Mondo S."/>
            <person name="Pangilinan J."/>
            <person name="Riley R."/>
            <person name="LaButti K."/>
            <person name="Andreopoulos B."/>
            <person name="Lipzen A."/>
            <person name="Chen C."/>
            <person name="Yan M."/>
            <person name="Daum C."/>
            <person name="Ng V."/>
            <person name="Clum A."/>
            <person name="Steindorff A."/>
            <person name="Ohm R.A."/>
            <person name="Martin F."/>
            <person name="Silar P."/>
            <person name="Natvig D.O."/>
            <person name="Lalanne C."/>
            <person name="Gautier V."/>
            <person name="Ament-Velasquez S.L."/>
            <person name="Kruys A."/>
            <person name="Hutchinson M.I."/>
            <person name="Powell A.J."/>
            <person name="Barry K."/>
            <person name="Miller A.N."/>
            <person name="Grigoriev I.V."/>
            <person name="Debuchy R."/>
            <person name="Gladieux P."/>
            <person name="Hiltunen Thoren M."/>
            <person name="Johannesson H."/>
        </authorList>
    </citation>
    <scope>NUCLEOTIDE SEQUENCE [LARGE SCALE GENOMIC DNA]</scope>
    <source>
        <strain evidence="3 4">FGSC 10403</strain>
    </source>
</reference>
<feature type="region of interest" description="Disordered" evidence="1">
    <location>
        <begin position="1035"/>
        <end position="1058"/>
    </location>
</feature>
<feature type="domain" description="Rab-GAP TBC" evidence="2">
    <location>
        <begin position="968"/>
        <end position="1230"/>
    </location>
</feature>
<gene>
    <name evidence="3" type="ORF">B0T23DRAFT_407133</name>
</gene>
<dbReference type="GO" id="GO:0031267">
    <property type="term" value="F:small GTPase binding"/>
    <property type="evidence" value="ECO:0007669"/>
    <property type="project" value="TreeGrafter"/>
</dbReference>
<feature type="region of interest" description="Disordered" evidence="1">
    <location>
        <begin position="185"/>
        <end position="435"/>
    </location>
</feature>
<dbReference type="GeneID" id="87876784"/>
<proteinExistence type="predicted"/>
<feature type="compositionally biased region" description="Basic and acidic residues" evidence="1">
    <location>
        <begin position="1361"/>
        <end position="1374"/>
    </location>
</feature>
<feature type="compositionally biased region" description="Polar residues" evidence="1">
    <location>
        <begin position="519"/>
        <end position="534"/>
    </location>
</feature>
<feature type="region of interest" description="Disordered" evidence="1">
    <location>
        <begin position="51"/>
        <end position="73"/>
    </location>
</feature>
<feature type="region of interest" description="Disordered" evidence="1">
    <location>
        <begin position="1316"/>
        <end position="1374"/>
    </location>
</feature>
<dbReference type="InterPro" id="IPR035969">
    <property type="entry name" value="Rab-GAP_TBC_sf"/>
</dbReference>
<feature type="compositionally biased region" description="Basic and acidic residues" evidence="1">
    <location>
        <begin position="799"/>
        <end position="822"/>
    </location>
</feature>
<sequence length="1374" mass="153715">MPRADQDNLSVGGLELGRAFSRPLPLAGTNLTSLFALVRVSESWSSLSTQNKKAANARGTFDHQQPKSGKGRETVGTGWWLLAAVERPGSLVSGQDSCCQSVPLLQAQYGPHFGPFQTTFIQIRLSSHPDSGFHWTPPVLDSKVTVRVRGSVRITALAFGTGMMHPPNERERSHHFHFGRRLTPNSAELNSANGGANGAVPLPAHAGPGPWPKHDAAASGPLHHQQQHPQALNNNHHHPVHCNPLQQHPPLLNNDNNHHHHHPIRMEPRRGSHGHGRTSPAIASAPEAHSQHPQRTQYASAMNHHRPTVPLALPNRTPASPRWDSIDARSRNVSPVPPSPFQVNHNHHITSHRSSQRSRAESTTPTGTPRLTPRSVFPGLSSHPFIPEALEPEDSDQDRDQDQLQPQEEREDPEPSPTRLSTRKFPLIGRGSQQIDDEVMRHSPIPLTPTSPAHSYTSSIAHSRRANTDSVMVVENFSRPRKTSVSIRSKNSDISVMRAAPPVRHHDEPSFDSLHPANNHPTPYNENIAPNQWPQDRRFSTASSHSSSTFSSSIAKRPSNDQLQAAARDQPPVTRRPFAGRPPPPVSYNNHNNFYSPTTREPPAWIQEEFRPPSFRSPFATNSGERCSILTTHSITEQSIINGYARASWRTNSVADDGPSIEDVMVMYERGFNDSEIDNIGFRKSRRFLDDTDHFDPDIGVFPLGDNSRPATSHSDPDTDRTTKIFEAMHDDPLPLPGARPISRKSARLSNFILRKSGLMNSLPKDIGLAITEDMERKRQQSITEYMEKQRQESISGEAMERRRQESDAKDPAKHDSAKLMDGDNVIDLQAQEPAMAGTPTAPTDSMESMEPMDTPDIDEVEEEEEEEEEEAAVEEEKFRAILTPIPTANMPVEPPEEPGSRDRYGFRKANSNVTRQQYDAWDAQYSEYLARRRRKWIAFLKDNSLMTDRPNRFPPRSNKTKRFIRKGIPPDWRGAAWFYYAGGPALLSKHRGVYDDLVRRAGLDPKGPGKLPDTKGEVKPLICEDIEKDLHRTFPDNIRFKPPPSTTPGGDSQAASGYIPGVTQPADPAQEPEIISSLRRVLHAFALYNPRIGYCQSLNFLAGLLLLFVETEEQAFWLLNVITRVYLPGTHEMSLEGSKVDLGVLMGTLKDSLPNVWKQIGGDELEGNPSRRHRLGNRVRHGGKNLSISDPNRLPAITLCMTAWFMSCFIGTLPIETVLRVWDVFFYEGSRTLFRIALTIFKLGENEIRAVQDPMEMFGVVQAFPRRLIDCNMLMEACYKRRNGIGHLTQEAVEEKRQERRENIQKWRALQEAASEAGPRLNRAAHIGNPASRSQAAGLDLAAEDDGHGNRKASTLFSRKRGDREQSRADEVM</sequence>
<feature type="compositionally biased region" description="Acidic residues" evidence="1">
    <location>
        <begin position="390"/>
        <end position="399"/>
    </location>
</feature>
<dbReference type="EMBL" id="JAULSX010000007">
    <property type="protein sequence ID" value="KAK3487934.1"/>
    <property type="molecule type" value="Genomic_DNA"/>
</dbReference>
<feature type="compositionally biased region" description="Polar residues" evidence="1">
    <location>
        <begin position="483"/>
        <end position="494"/>
    </location>
</feature>
<dbReference type="PANTHER" id="PTHR47219">
    <property type="entry name" value="RAB GTPASE-ACTIVATING PROTEIN 1-LIKE"/>
    <property type="match status" value="1"/>
</dbReference>
<dbReference type="SMART" id="SM00164">
    <property type="entry name" value="TBC"/>
    <property type="match status" value="1"/>
</dbReference>
<name>A0AAJ0MNM3_9PEZI</name>
<accession>A0AAJ0MNM3</accession>
<protein>
    <recommendedName>
        <fullName evidence="2">Rab-GAP TBC domain-containing protein</fullName>
    </recommendedName>
</protein>
<dbReference type="GO" id="GO:0005096">
    <property type="term" value="F:GTPase activator activity"/>
    <property type="evidence" value="ECO:0007669"/>
    <property type="project" value="TreeGrafter"/>
</dbReference>
<feature type="region of interest" description="Disordered" evidence="1">
    <location>
        <begin position="483"/>
        <end position="596"/>
    </location>
</feature>
<dbReference type="Gene3D" id="1.10.472.80">
    <property type="entry name" value="Ypt/Rab-GAP domain of gyp1p, domain 3"/>
    <property type="match status" value="1"/>
</dbReference>
<feature type="compositionally biased region" description="Low complexity" evidence="1">
    <location>
        <begin position="241"/>
        <end position="255"/>
    </location>
</feature>
<comment type="caution">
    <text evidence="3">The sequence shown here is derived from an EMBL/GenBank/DDBJ whole genome shotgun (WGS) entry which is preliminary data.</text>
</comment>
<feature type="compositionally biased region" description="Low complexity" evidence="1">
    <location>
        <begin position="363"/>
        <end position="374"/>
    </location>
</feature>
<dbReference type="FunFam" id="1.10.472.80:FF:000050">
    <property type="entry name" value="GTPase activating protein (Gyp3)"/>
    <property type="match status" value="1"/>
</dbReference>
<dbReference type="Gene3D" id="1.10.8.270">
    <property type="entry name" value="putative rabgap domain of human tbc1 domain family member 14 like domains"/>
    <property type="match status" value="1"/>
</dbReference>
<dbReference type="RefSeq" id="XP_062690061.1">
    <property type="nucleotide sequence ID" value="XM_062839162.1"/>
</dbReference>
<dbReference type="Pfam" id="PF00566">
    <property type="entry name" value="RabGAP-TBC"/>
    <property type="match status" value="2"/>
</dbReference>
<dbReference type="InterPro" id="IPR000195">
    <property type="entry name" value="Rab-GAP-TBC_dom"/>
</dbReference>
<feature type="compositionally biased region" description="Basic residues" evidence="1">
    <location>
        <begin position="345"/>
        <end position="356"/>
    </location>
</feature>
<dbReference type="SUPFAM" id="SSF47923">
    <property type="entry name" value="Ypt/Rab-GAP domain of gyp1p"/>
    <property type="match status" value="2"/>
</dbReference>
<feature type="compositionally biased region" description="Polar residues" evidence="1">
    <location>
        <begin position="185"/>
        <end position="194"/>
    </location>
</feature>
<dbReference type="Proteomes" id="UP001285908">
    <property type="component" value="Unassembled WGS sequence"/>
</dbReference>
<feature type="compositionally biased region" description="Polar residues" evidence="1">
    <location>
        <begin position="587"/>
        <end position="596"/>
    </location>
</feature>
<dbReference type="FunFam" id="1.10.8.270:FF:000054">
    <property type="entry name" value="GTPase-activating protein gyp3"/>
    <property type="match status" value="1"/>
</dbReference>
<feature type="compositionally biased region" description="Low complexity" evidence="1">
    <location>
        <begin position="540"/>
        <end position="553"/>
    </location>
</feature>
<evidence type="ECO:0000256" key="1">
    <source>
        <dbReference type="SAM" id="MobiDB-lite"/>
    </source>
</evidence>
<evidence type="ECO:0000313" key="3">
    <source>
        <dbReference type="EMBL" id="KAK3487934.1"/>
    </source>
</evidence>
<organism evidence="3 4">
    <name type="scientific">Neurospora hispaniola</name>
    <dbReference type="NCBI Taxonomy" id="588809"/>
    <lineage>
        <taxon>Eukaryota</taxon>
        <taxon>Fungi</taxon>
        <taxon>Dikarya</taxon>
        <taxon>Ascomycota</taxon>
        <taxon>Pezizomycotina</taxon>
        <taxon>Sordariomycetes</taxon>
        <taxon>Sordariomycetidae</taxon>
        <taxon>Sordariales</taxon>
        <taxon>Sordariaceae</taxon>
        <taxon>Neurospora</taxon>
    </lineage>
</organism>
<evidence type="ECO:0000259" key="2">
    <source>
        <dbReference type="PROSITE" id="PS50086"/>
    </source>
</evidence>
<keyword evidence="4" id="KW-1185">Reference proteome</keyword>
<dbReference type="PANTHER" id="PTHR47219:SF20">
    <property type="entry name" value="TBC1 DOMAIN FAMILY MEMBER 2B"/>
    <property type="match status" value="1"/>
</dbReference>
<evidence type="ECO:0000313" key="4">
    <source>
        <dbReference type="Proteomes" id="UP001285908"/>
    </source>
</evidence>
<feature type="compositionally biased region" description="Basic and acidic residues" evidence="1">
    <location>
        <begin position="60"/>
        <end position="73"/>
    </location>
</feature>
<feature type="region of interest" description="Disordered" evidence="1">
    <location>
        <begin position="786"/>
        <end position="854"/>
    </location>
</feature>
<dbReference type="InterPro" id="IPR050302">
    <property type="entry name" value="Rab_GAP_TBC_domain"/>
</dbReference>
<feature type="compositionally biased region" description="Polar residues" evidence="1">
    <location>
        <begin position="291"/>
        <end position="300"/>
    </location>
</feature>
<feature type="compositionally biased region" description="Low complexity" evidence="1">
    <location>
        <begin position="221"/>
        <end position="234"/>
    </location>
</feature>